<comment type="caution">
    <text evidence="2">The sequence shown here is derived from an EMBL/GenBank/DDBJ whole genome shotgun (WGS) entry which is preliminary data.</text>
</comment>
<evidence type="ECO:0000313" key="3">
    <source>
        <dbReference type="Proteomes" id="UP000029444"/>
    </source>
</evidence>
<dbReference type="OrthoDB" id="338827at2"/>
<dbReference type="eggNOG" id="COG5434">
    <property type="taxonomic scope" value="Bacteria"/>
</dbReference>
<evidence type="ECO:0008006" key="4">
    <source>
        <dbReference type="Google" id="ProtNLM"/>
    </source>
</evidence>
<protein>
    <recommendedName>
        <fullName evidence="4">Cytochrome c domain-containing protein</fullName>
    </recommendedName>
</protein>
<evidence type="ECO:0000256" key="1">
    <source>
        <dbReference type="SAM" id="SignalP"/>
    </source>
</evidence>
<sequence length="430" mass="46881">MNNSTFSKRAFTSAFLALTLSTLSACDFDIGKDGLTINEDDSVRYVDAPGTTSPPAETADCGGTTSGVNWGALLNENCPKLSDYNLFADSTDPTRNPNAGGIPYDLSTPLFTDYASKYRFVFIPEGEKATYSEHEAFEFPVGTVLVKTFAMPADTANRGQNETIIETRLLIHRENGWVARPYYWDSEADASLAIAGKSVENMTTLHNGQTLTFTYAVPKASSCTSCHSVVPLLQGSEDQRQPIFKPIGPKARFLNKDFDYEGYIRNQLAYWEEQGVLEGLPESLSEVSKAPVFSNAMDPTLLSPEALHDAAKAYLDINCAHCHRSELTLPEPLYAGPAGSSGLQMEYNRNYEDDPTRFGTCKTPVAGGSPDYPLGDVVPGAADMSYLVFRMSTTDPRHKMPELGRSTVHAEGVALISEWINQLPDAACSP</sequence>
<dbReference type="AlphaFoldDB" id="A0A095SN55"/>
<dbReference type="EMBL" id="ARXV01000002">
    <property type="protein sequence ID" value="KGD66017.1"/>
    <property type="molecule type" value="Genomic_DNA"/>
</dbReference>
<name>A0A095SN55_9GAMM</name>
<dbReference type="STRING" id="1177154.Y5S_00489"/>
<proteinExistence type="predicted"/>
<gene>
    <name evidence="2" type="ORF">Y5S_00489</name>
</gene>
<keyword evidence="3" id="KW-1185">Reference proteome</keyword>
<feature type="chain" id="PRO_5001911133" description="Cytochrome c domain-containing protein" evidence="1">
    <location>
        <begin position="26"/>
        <end position="430"/>
    </location>
</feature>
<dbReference type="NCBIfam" id="TIGR03806">
    <property type="entry name" value="chp_HNE_0200"/>
    <property type="match status" value="1"/>
</dbReference>
<feature type="signal peptide" evidence="1">
    <location>
        <begin position="1"/>
        <end position="25"/>
    </location>
</feature>
<accession>A0A095SN55</accession>
<dbReference type="PATRIC" id="fig|1177154.3.peg.498"/>
<evidence type="ECO:0000313" key="2">
    <source>
        <dbReference type="EMBL" id="KGD66017.1"/>
    </source>
</evidence>
<organism evidence="2 3">
    <name type="scientific">Alcanivorax nanhaiticus</name>
    <dbReference type="NCBI Taxonomy" id="1177154"/>
    <lineage>
        <taxon>Bacteria</taxon>
        <taxon>Pseudomonadati</taxon>
        <taxon>Pseudomonadota</taxon>
        <taxon>Gammaproteobacteria</taxon>
        <taxon>Oceanospirillales</taxon>
        <taxon>Alcanivoracaceae</taxon>
        <taxon>Alcanivorax</taxon>
    </lineage>
</organism>
<dbReference type="Proteomes" id="UP000029444">
    <property type="component" value="Unassembled WGS sequence"/>
</dbReference>
<reference evidence="2 3" key="1">
    <citation type="submission" date="2012-09" db="EMBL/GenBank/DDBJ databases">
        <title>Genome Sequence of alkane-degrading Bacterium Alcanivorax sp. 19-m-6.</title>
        <authorList>
            <person name="Lai Q."/>
            <person name="Shao Z."/>
        </authorList>
    </citation>
    <scope>NUCLEOTIDE SEQUENCE [LARGE SCALE GENOMIC DNA]</scope>
    <source>
        <strain evidence="2 3">19-m-6</strain>
    </source>
</reference>
<dbReference type="RefSeq" id="WP_052041350.1">
    <property type="nucleotide sequence ID" value="NZ_ARXV01000002.1"/>
</dbReference>
<keyword evidence="1" id="KW-0732">Signal</keyword>
<dbReference type="InterPro" id="IPR022269">
    <property type="entry name" value="SO_2930-like_C"/>
</dbReference>